<dbReference type="VEuPathDB" id="FungiDB:RhiirFUN_017353"/>
<gene>
    <name evidence="2" type="ORF">RhiirA4_477469</name>
</gene>
<accession>A0A2I1HDA7</accession>
<keyword evidence="3" id="KW-1185">Reference proteome</keyword>
<feature type="compositionally biased region" description="Low complexity" evidence="1">
    <location>
        <begin position="365"/>
        <end position="374"/>
    </location>
</feature>
<feature type="region of interest" description="Disordered" evidence="1">
    <location>
        <begin position="351"/>
        <end position="374"/>
    </location>
</feature>
<proteinExistence type="predicted"/>
<evidence type="ECO:0000256" key="1">
    <source>
        <dbReference type="SAM" id="MobiDB-lite"/>
    </source>
</evidence>
<dbReference type="EMBL" id="LLXI01002330">
    <property type="protein sequence ID" value="PKY56867.1"/>
    <property type="molecule type" value="Genomic_DNA"/>
</dbReference>
<comment type="caution">
    <text evidence="2">The sequence shown here is derived from an EMBL/GenBank/DDBJ whole genome shotgun (WGS) entry which is preliminary data.</text>
</comment>
<feature type="region of interest" description="Disordered" evidence="1">
    <location>
        <begin position="239"/>
        <end position="286"/>
    </location>
</feature>
<feature type="compositionally biased region" description="Polar residues" evidence="1">
    <location>
        <begin position="239"/>
        <end position="254"/>
    </location>
</feature>
<evidence type="ECO:0000313" key="3">
    <source>
        <dbReference type="Proteomes" id="UP000234323"/>
    </source>
</evidence>
<reference evidence="2 3" key="1">
    <citation type="submission" date="2015-10" db="EMBL/GenBank/DDBJ databases">
        <title>Genome analyses suggest a sexual origin of heterokaryosis in a supposedly ancient asexual fungus.</title>
        <authorList>
            <person name="Ropars J."/>
            <person name="Sedzielewska K."/>
            <person name="Noel J."/>
            <person name="Charron P."/>
            <person name="Farinelli L."/>
            <person name="Marton T."/>
            <person name="Kruger M."/>
            <person name="Pelin A."/>
            <person name="Brachmann A."/>
            <person name="Corradi N."/>
        </authorList>
    </citation>
    <scope>NUCLEOTIDE SEQUENCE [LARGE SCALE GENOMIC DNA]</scope>
    <source>
        <strain evidence="2 3">A4</strain>
    </source>
</reference>
<sequence length="490" mass="54280">MGLFTGFDELLTQDPVAYWRFITDIKNFFSLLGLSRFTMLQTSFHAVDWALSFDTFQQSIYLRLLRFPGLYADDSLCPNCGIFMETLEHLFICLPSSLDVSDSNPEPLQHKDITVELIQRFIIKLATKISYSPACKRTYEELLSALHSLNSIGLPSLLSDSGDSSFSASWFLQGFIPRDLPTFLMRYSGLKYRSVFSIISRTFLKLQREIYHGLWRLRCKIKVQQDLAKGLRQLPSSLRTYNTMSTPKAPSVINSDIPPPPRPDTSAPSGDRPLSPNNDAGVPNKCSRTVSEDAMNIDTTSSSAPASNLISSVPSGLPVNKVQVVSSLQTTTTPVETVDASIYAPSNAKGKDKAVEFSNPARAPSPDASKASIQSSSSRFHAAAYLRDAPDAFKTKFTTNRAICDEVDHAFSKLSSYGSRARCEGSGDDKRILVSFFTQADLTSSTSQPCTDLLDLVFVPYFPADMKRNVEAKSLFVTDIPLFYTSNDQK</sequence>
<dbReference type="AlphaFoldDB" id="A0A2I1HDA7"/>
<dbReference type="VEuPathDB" id="FungiDB:RhiirA1_473175"/>
<organism evidence="2 3">
    <name type="scientific">Rhizophagus irregularis</name>
    <dbReference type="NCBI Taxonomy" id="588596"/>
    <lineage>
        <taxon>Eukaryota</taxon>
        <taxon>Fungi</taxon>
        <taxon>Fungi incertae sedis</taxon>
        <taxon>Mucoromycota</taxon>
        <taxon>Glomeromycotina</taxon>
        <taxon>Glomeromycetes</taxon>
        <taxon>Glomerales</taxon>
        <taxon>Glomeraceae</taxon>
        <taxon>Rhizophagus</taxon>
    </lineage>
</organism>
<protein>
    <submittedName>
        <fullName evidence="2">Uncharacterized protein</fullName>
    </submittedName>
</protein>
<dbReference type="Proteomes" id="UP000234323">
    <property type="component" value="Unassembled WGS sequence"/>
</dbReference>
<name>A0A2I1HDA7_9GLOM</name>
<evidence type="ECO:0000313" key="2">
    <source>
        <dbReference type="EMBL" id="PKY56867.1"/>
    </source>
</evidence>